<gene>
    <name evidence="1" type="ORF">LCGC14_3008900</name>
</gene>
<proteinExistence type="predicted"/>
<name>A0A0F8WZ96_9ZZZZ</name>
<dbReference type="AlphaFoldDB" id="A0A0F8WZ96"/>
<sequence length="117" mass="13607">EETVTILTDAHLAVIKELERHGMGPMEEVEFPPYRVDCYIPAYHIAIEIDGAQHNARADRKRDRELNAEYSLYVFHVAADDAKSPDEWLDSLSLFLDYVQPTRDERWAACEMKTPWL</sequence>
<accession>A0A0F8WZ96</accession>
<reference evidence="1" key="1">
    <citation type="journal article" date="2015" name="Nature">
        <title>Complex archaea that bridge the gap between prokaryotes and eukaryotes.</title>
        <authorList>
            <person name="Spang A."/>
            <person name="Saw J.H."/>
            <person name="Jorgensen S.L."/>
            <person name="Zaremba-Niedzwiedzka K."/>
            <person name="Martijn J."/>
            <person name="Lind A.E."/>
            <person name="van Eijk R."/>
            <person name="Schleper C."/>
            <person name="Guy L."/>
            <person name="Ettema T.J."/>
        </authorList>
    </citation>
    <scope>NUCLEOTIDE SEQUENCE</scope>
</reference>
<dbReference type="Gene3D" id="3.40.960.10">
    <property type="entry name" value="VSR Endonuclease"/>
    <property type="match status" value="1"/>
</dbReference>
<evidence type="ECO:0008006" key="2">
    <source>
        <dbReference type="Google" id="ProtNLM"/>
    </source>
</evidence>
<evidence type="ECO:0000313" key="1">
    <source>
        <dbReference type="EMBL" id="KKK61983.1"/>
    </source>
</evidence>
<comment type="caution">
    <text evidence="1">The sequence shown here is derived from an EMBL/GenBank/DDBJ whole genome shotgun (WGS) entry which is preliminary data.</text>
</comment>
<dbReference type="EMBL" id="LAZR01062220">
    <property type="protein sequence ID" value="KKK61983.1"/>
    <property type="molecule type" value="Genomic_DNA"/>
</dbReference>
<feature type="non-terminal residue" evidence="1">
    <location>
        <position position="1"/>
    </location>
</feature>
<protein>
    <recommendedName>
        <fullName evidence="2">DUF559 domain-containing protein</fullName>
    </recommendedName>
</protein>
<organism evidence="1">
    <name type="scientific">marine sediment metagenome</name>
    <dbReference type="NCBI Taxonomy" id="412755"/>
    <lineage>
        <taxon>unclassified sequences</taxon>
        <taxon>metagenomes</taxon>
        <taxon>ecological metagenomes</taxon>
    </lineage>
</organism>